<dbReference type="Proteomes" id="UP001177140">
    <property type="component" value="Unassembled WGS sequence"/>
</dbReference>
<comment type="caution">
    <text evidence="1">The sequence shown here is derived from an EMBL/GenBank/DDBJ whole genome shotgun (WGS) entry which is preliminary data.</text>
</comment>
<sequence length="126" mass="14436">MASKIHLFKKAAIEAGTPENYYLNPSDNLMKIASEWRAIEYEYFLTLTIHTDGFGDLVCVRFGEKSIDIEVKEENKEKAARFEHGDGMKNFSFEMNPNFLNLKAELDPTIKITEGTSRLIISKLKK</sequence>
<dbReference type="EMBL" id="JAJJMA010160847">
    <property type="protein sequence ID" value="MCL7035795.1"/>
    <property type="molecule type" value="Genomic_DNA"/>
</dbReference>
<name>A0AA41V5S3_PAPNU</name>
<evidence type="ECO:0000313" key="1">
    <source>
        <dbReference type="EMBL" id="MCL7035795.1"/>
    </source>
</evidence>
<organism evidence="1 2">
    <name type="scientific">Papaver nudicaule</name>
    <name type="common">Iceland poppy</name>
    <dbReference type="NCBI Taxonomy" id="74823"/>
    <lineage>
        <taxon>Eukaryota</taxon>
        <taxon>Viridiplantae</taxon>
        <taxon>Streptophyta</taxon>
        <taxon>Embryophyta</taxon>
        <taxon>Tracheophyta</taxon>
        <taxon>Spermatophyta</taxon>
        <taxon>Magnoliopsida</taxon>
        <taxon>Ranunculales</taxon>
        <taxon>Papaveraceae</taxon>
        <taxon>Papaveroideae</taxon>
        <taxon>Papaver</taxon>
    </lineage>
</organism>
<proteinExistence type="predicted"/>
<dbReference type="AlphaFoldDB" id="A0AA41V5S3"/>
<protein>
    <submittedName>
        <fullName evidence="1">Uncharacterized protein</fullName>
    </submittedName>
</protein>
<evidence type="ECO:0000313" key="2">
    <source>
        <dbReference type="Proteomes" id="UP001177140"/>
    </source>
</evidence>
<reference evidence="1" key="1">
    <citation type="submission" date="2022-03" db="EMBL/GenBank/DDBJ databases">
        <title>A functionally conserved STORR gene fusion in Papaver species that diverged 16.8 million years ago.</title>
        <authorList>
            <person name="Catania T."/>
        </authorList>
    </citation>
    <scope>NUCLEOTIDE SEQUENCE</scope>
    <source>
        <strain evidence="1">S-191538</strain>
    </source>
</reference>
<accession>A0AA41V5S3</accession>
<keyword evidence="2" id="KW-1185">Reference proteome</keyword>
<gene>
    <name evidence="1" type="ORF">MKW94_018931</name>
</gene>